<comment type="cofactor">
    <cofactor evidence="1">
        <name>Mg(2+)</name>
        <dbReference type="ChEBI" id="CHEBI:18420"/>
    </cofactor>
</comment>
<keyword evidence="1" id="KW-0234">DNA repair</keyword>
<evidence type="ECO:0000259" key="5">
    <source>
        <dbReference type="Pfam" id="PF20209"/>
    </source>
</evidence>
<evidence type="ECO:0000313" key="6">
    <source>
        <dbReference type="EMBL" id="KAF6523497.1"/>
    </source>
</evidence>
<dbReference type="GO" id="GO:0000723">
    <property type="term" value="P:telomere maintenance"/>
    <property type="evidence" value="ECO:0007669"/>
    <property type="project" value="InterPro"/>
</dbReference>
<dbReference type="InterPro" id="IPR005624">
    <property type="entry name" value="PduO/GlcC-like"/>
</dbReference>
<dbReference type="CDD" id="cd18809">
    <property type="entry name" value="SF1_C_RecD"/>
    <property type="match status" value="1"/>
</dbReference>
<evidence type="ECO:0000256" key="1">
    <source>
        <dbReference type="RuleBase" id="RU363044"/>
    </source>
</evidence>
<keyword evidence="1" id="KW-0378">Hydrolase</keyword>
<dbReference type="InterPro" id="IPR051055">
    <property type="entry name" value="PIF1_helicase"/>
</dbReference>
<evidence type="ECO:0000313" key="7">
    <source>
        <dbReference type="Proteomes" id="UP000593570"/>
    </source>
</evidence>
<dbReference type="InterPro" id="IPR038084">
    <property type="entry name" value="PduO/GlcC-like_sf"/>
</dbReference>
<evidence type="ECO:0000256" key="2">
    <source>
        <dbReference type="SAM" id="MobiDB-lite"/>
    </source>
</evidence>
<evidence type="ECO:0000259" key="3">
    <source>
        <dbReference type="Pfam" id="PF05970"/>
    </source>
</evidence>
<dbReference type="Pfam" id="PF05970">
    <property type="entry name" value="PIF1"/>
    <property type="match status" value="1"/>
</dbReference>
<reference evidence="6 7" key="1">
    <citation type="journal article" date="2020" name="bioRxiv">
        <title>A chromosome-scale genome assembly for the Fusarium oxysporum strain Fo5176 to establish a model Arabidopsis-fungal pathosystem.</title>
        <authorList>
            <person name="Fokkens L."/>
            <person name="Guo L."/>
            <person name="Dora S."/>
            <person name="Wang B."/>
            <person name="Ye K."/>
            <person name="Sanchez-Rodriguez C."/>
            <person name="Croll D."/>
        </authorList>
    </citation>
    <scope>NUCLEOTIDE SEQUENCE [LARGE SCALE GENOMIC DNA]</scope>
    <source>
        <strain evidence="6 7">Fo5176</strain>
    </source>
</reference>
<comment type="similarity">
    <text evidence="1">Belongs to the helicase family.</text>
</comment>
<feature type="domain" description="Helitron helicase-like" evidence="4">
    <location>
        <begin position="586"/>
        <end position="781"/>
    </location>
</feature>
<dbReference type="Gene3D" id="3.40.50.300">
    <property type="entry name" value="P-loop containing nucleotide triphosphate hydrolases"/>
    <property type="match status" value="1"/>
</dbReference>
<dbReference type="InterPro" id="IPR025476">
    <property type="entry name" value="Helitron_helicase-like"/>
</dbReference>
<evidence type="ECO:0000259" key="4">
    <source>
        <dbReference type="Pfam" id="PF14214"/>
    </source>
</evidence>
<dbReference type="CDD" id="cd12148">
    <property type="entry name" value="fungal_TF_MHR"/>
    <property type="match status" value="1"/>
</dbReference>
<dbReference type="EMBL" id="JACDXP010000005">
    <property type="protein sequence ID" value="KAF6523497.1"/>
    <property type="molecule type" value="Genomic_DNA"/>
</dbReference>
<dbReference type="SUPFAM" id="SSF52540">
    <property type="entry name" value="P-loop containing nucleoside triphosphate hydrolases"/>
    <property type="match status" value="2"/>
</dbReference>
<feature type="domain" description="DUF6570" evidence="5">
    <location>
        <begin position="328"/>
        <end position="458"/>
    </location>
</feature>
<keyword evidence="1" id="KW-0347">Helicase</keyword>
<dbReference type="GO" id="GO:0006281">
    <property type="term" value="P:DNA repair"/>
    <property type="evidence" value="ECO:0007669"/>
    <property type="project" value="UniProtKB-KW"/>
</dbReference>
<proteinExistence type="inferred from homology"/>
<dbReference type="Gene3D" id="3.30.450.150">
    <property type="entry name" value="Haem-degrading domain"/>
    <property type="match status" value="1"/>
</dbReference>
<protein>
    <recommendedName>
        <fullName evidence="1">ATP-dependent DNA helicase</fullName>
        <ecNumber evidence="1">5.6.2.3</ecNumber>
    </recommendedName>
</protein>
<dbReference type="GO" id="GO:0016787">
    <property type="term" value="F:hydrolase activity"/>
    <property type="evidence" value="ECO:0007669"/>
    <property type="project" value="UniProtKB-KW"/>
</dbReference>
<dbReference type="InterPro" id="IPR010285">
    <property type="entry name" value="DNA_helicase_pif1-like_DEAD"/>
</dbReference>
<dbReference type="PANTHER" id="PTHR47642">
    <property type="entry name" value="ATP-DEPENDENT DNA HELICASE"/>
    <property type="match status" value="1"/>
</dbReference>
<feature type="compositionally biased region" description="Polar residues" evidence="2">
    <location>
        <begin position="2015"/>
        <end position="2028"/>
    </location>
</feature>
<gene>
    <name evidence="6" type="ORF">HZS61_011996</name>
</gene>
<dbReference type="Pfam" id="PF14214">
    <property type="entry name" value="Helitron_like_N"/>
    <property type="match status" value="1"/>
</dbReference>
<dbReference type="GO" id="GO:0043139">
    <property type="term" value="F:5'-3' DNA helicase activity"/>
    <property type="evidence" value="ECO:0007669"/>
    <property type="project" value="UniProtKB-EC"/>
</dbReference>
<keyword evidence="1" id="KW-0227">DNA damage</keyword>
<keyword evidence="1" id="KW-0233">DNA recombination</keyword>
<dbReference type="GO" id="GO:0005524">
    <property type="term" value="F:ATP binding"/>
    <property type="evidence" value="ECO:0007669"/>
    <property type="project" value="UniProtKB-KW"/>
</dbReference>
<dbReference type="Proteomes" id="UP000593570">
    <property type="component" value="Unassembled WGS sequence"/>
</dbReference>
<organism evidence="6 7">
    <name type="scientific">Fusarium oxysporum f. sp. conglutinans</name>
    <dbReference type="NCBI Taxonomy" id="100902"/>
    <lineage>
        <taxon>Eukaryota</taxon>
        <taxon>Fungi</taxon>
        <taxon>Dikarya</taxon>
        <taxon>Ascomycota</taxon>
        <taxon>Pezizomycotina</taxon>
        <taxon>Sordariomycetes</taxon>
        <taxon>Hypocreomycetidae</taxon>
        <taxon>Hypocreales</taxon>
        <taxon>Nectriaceae</taxon>
        <taxon>Fusarium</taxon>
        <taxon>Fusarium oxysporum species complex</taxon>
    </lineage>
</organism>
<dbReference type="GO" id="GO:0006310">
    <property type="term" value="P:DNA recombination"/>
    <property type="evidence" value="ECO:0007669"/>
    <property type="project" value="UniProtKB-KW"/>
</dbReference>
<dbReference type="SUPFAM" id="SSF143744">
    <property type="entry name" value="GlcG-like"/>
    <property type="match status" value="1"/>
</dbReference>
<dbReference type="InterPro" id="IPR027417">
    <property type="entry name" value="P-loop_NTPase"/>
</dbReference>
<keyword evidence="1" id="KW-0067">ATP-binding</keyword>
<accession>A0A8H6GRM6</accession>
<dbReference type="InterPro" id="IPR046700">
    <property type="entry name" value="DUF6570"/>
</dbReference>
<comment type="caution">
    <text evidence="6">The sequence shown here is derived from an EMBL/GenBank/DDBJ whole genome shotgun (WGS) entry which is preliminary data.</text>
</comment>
<feature type="domain" description="DNA helicase Pif1-like DEAD-box helicase" evidence="3">
    <location>
        <begin position="1244"/>
        <end position="1407"/>
    </location>
</feature>
<comment type="catalytic activity">
    <reaction evidence="1">
        <text>ATP + H2O = ADP + phosphate + H(+)</text>
        <dbReference type="Rhea" id="RHEA:13065"/>
        <dbReference type="ChEBI" id="CHEBI:15377"/>
        <dbReference type="ChEBI" id="CHEBI:15378"/>
        <dbReference type="ChEBI" id="CHEBI:30616"/>
        <dbReference type="ChEBI" id="CHEBI:43474"/>
        <dbReference type="ChEBI" id="CHEBI:456216"/>
        <dbReference type="EC" id="5.6.2.3"/>
    </reaction>
</comment>
<name>A0A8H6GRM6_FUSOX</name>
<feature type="region of interest" description="Disordered" evidence="2">
    <location>
        <begin position="219"/>
        <end position="243"/>
    </location>
</feature>
<dbReference type="Pfam" id="PF03928">
    <property type="entry name" value="HbpS-like"/>
    <property type="match status" value="1"/>
</dbReference>
<keyword evidence="1" id="KW-0547">Nucleotide-binding</keyword>
<feature type="region of interest" description="Disordered" evidence="2">
    <location>
        <begin position="2013"/>
        <end position="2038"/>
    </location>
</feature>
<dbReference type="Pfam" id="PF20209">
    <property type="entry name" value="DUF6570"/>
    <property type="match status" value="1"/>
</dbReference>
<sequence>MAPKALTRETTTGAALEKVQGAIQSPTTEVIPKPPSDLEELKADCDSFTFTSFTTEDAFVLGNLLYARLYPYAVEGKPTVISIALANTSQVVFQTVTGPGTAPDNEQWVRRKRNTVLRFGNSTWFMHNKFKGDEVAFAAKYAIADSNKGDYAIHGGAIPIRVQGVEGIVAVVVVSGLKQDEDHGVIADVIKSNWSCTPITSRPGPSIASQEGVRLGTPIESPVSSPSIWPRPARERHSRPPVQLQQSAIERPVMERRDFELPDPDWMRDLSHCPLSDRDKELLEKFWTELENDRMEHCARCQETWFDMGLKGGICKRCIARDKNKKEDEPWFFSAENQLDFGLIPAFLPQLTIVEEMLIARVHVFVNVMQVRGQQYKYRGHIVHFLRDVGKVYSQLPLLPPELDVILLRPPTASEHAHLNRQFRRQFRVRRRCLQEWLNFLSNNHPGYRGITVCQKRMSVLPEDGDVLDQVATAAVTDPLSANLGNIENDDVEPDEVDQSAVPDLLPEDTEMEALRSHVLGEERGEHLPVRPSTQHQLEMPDIRRTPINEFNHSQALLSLAFPTLFPRGQADFVEPRLRPIKYADYIQHALRWHDGRFARHPTFRFVVFNTLMRAQARAKSSYFVKEYQQRQGLITRDDLLEAFQNPESAEAQQLLNSINRQTAQLRGTRPYWYRKRRELESYAYNLDCPGAFITFSPADLHWRSLYQHLPQFQDWQELPEQQRMGMSSKLLRDNPHIAAWHFYRRFGLFRDIVLKQKFNVTDYWNRYEWQGRGSSHCHGLFWMDGAPSVDLENEHLRKEFARIWRFHVTAFNPEPARVRQQGEGNPLAVNPLQHPLTFQWLSQVLNRCQRHHCSETYCLRKKKGSEEISCRFFFPRDTRDTADVVRRQGQSYFSFEAARNDSLMNHYNRCLSLGWLANIDISPCTSLQAVINYAAKYCSKMEKRTDSYASLGRQILPNVSHQNPLLSFASRLMNKLLTERDFSGQEICHVLLNCELQEGTRVIRAVDCRPYEQQGRSLRLQGDHDDAEVVGIYEKYLSRPPLHEELTYLDFLANWNTSNRDGRKWTRWSRQAKPRVLYYFPRYKSNPQHHQYDGFCRVKLMLAHPHRDPNELRKINGVEYNSYASAAEFCYGNHRHPDDYYGTPNAEERRPDPDEFEEEFHEPDLLEEDWLELARQLPDCPPSQEAIDLLGRRDIDIQYDWTPHVGRYADPGIVQGDYWRQRIEQNRLYMDVEDMPLEVRDALNPEQRIVYDTFIGHFQCGSEEQILLHVDGGGGTGKSYMIKVLSSHLQRLAGNRPSPIWRAAPTGVASNQIMGTTLHSLLRLPMDRAFTELSPADANAIQKKLRDVRYLVIDEKSMLGLRQLSWIDKRLRQVFPARAAEFFGGISIILVGDFFQLPPIANKPLYFDGPLKDLHEVSGQTAYRAFNHTVFLKKVQRQQGDDQAGFRLALEELRGLKLSIESWKLLSQRVQVKLSQREEDTFDAALRIYSKKARVNEYNYEHLVRLKHPAIQVMAKNIGNGVDKATSEQAGNLAGQFPPAGLVNGAQGTVYDIGWAPGADAHRDPPSVIMMVMDKYTGPSYLTTDDGREVVPILPVKRDFFLGTSACTRKQFPLMASYAITVHKSQSITVDKMVTDLSERDFQTGLSYVAVSRVKMLDGLMIDAPFERASLHYEKLPDGVLMKVRDQDRPYETIMSHDAMESTSLEPSDEGTVPPTPNADDAASVGPTGSVMDSERSLTHNSVAATHRASPSCFLQLYYGPSSNFALLNSIYHQIAGTCPNDPPSRSGIVEEVGPGLDLFSHRRLFFGDLADNQRPSSVPDDFWNAAIEIRRELHQFAEQQLKDMKFGLVGDPSTGELGVCQAMVSTMYHHTLLLTFRPFLILRAKLNHDRAAATSAENLQMPPPWLDSACEYCLEAARNSVGFLTGSCATNILCRDIKYHGFFMEGACYALAFDMLQEKKTAHRNLPWIHSGLRCLRSMMGSAGVNAGQLPITIASIEQMVRSAGFELKDPVDTNQQKQPPQSTLPGSPAPVSVAGGMRSEPAFTFPSMPFGFDVTGQMNGSSSSPAGAASEDMADFTAADVGWDIDFGTMNMEAFLSLDSAEAFNFAP</sequence>
<dbReference type="EC" id="5.6.2.3" evidence="1"/>
<feature type="region of interest" description="Disordered" evidence="2">
    <location>
        <begin position="1700"/>
        <end position="1735"/>
    </location>
</feature>